<evidence type="ECO:0000313" key="4">
    <source>
        <dbReference type="EMBL" id="MCP2263296.1"/>
    </source>
</evidence>
<sequence>MAWSSTSTTWSWATRPSRRRRAARIVLPSALTTRATRAAGPACSTGPDSPATGRSAHRDSASSSATGSVAFRTRLNVPDDGADRTRPNAPVRSGSRSAATSAISSNPTAPHATASCASPSTTTSGNRTPRASRGSGTDANASSSPSTCPRNTFCRTVGWSNRARTGETTDTGAAPRQARADGVGTSILAGHRAAPALMPRALRPPASRNDAQDPELKINFETALVLIETENLNQAWPLSDTAARIYENLARKEPSRFEPTFASSLNNLASLCAMLGHPDEALRFLQRAVEIREELAQTAPDLYESALGQSLYNLGNVLSDLGRPQNALSANERAVEIYRRIAPRSPDRHEPDLAGALYSLTLRYSNAGRADDALLVAQEATEVLRRLHTQLPGRYRRRLGDSLRGFAALHEENGKQDIAAALRHEAEELFVARGSTNTHDVAPAGEPRRIAGSPLPFEVQLLTVQGDDSKDAATPGSVSDEVYLLPRRLFVSGIVDSELRAVLLAVLDRISRAQVAGVPQDLGGPDAASAASTEN</sequence>
<keyword evidence="2" id="KW-0802">TPR repeat</keyword>
<proteinExistence type="predicted"/>
<dbReference type="SUPFAM" id="SSF48452">
    <property type="entry name" value="TPR-like"/>
    <property type="match status" value="2"/>
</dbReference>
<feature type="compositionally biased region" description="Polar residues" evidence="3">
    <location>
        <begin position="125"/>
        <end position="171"/>
    </location>
</feature>
<feature type="region of interest" description="Disordered" evidence="3">
    <location>
        <begin position="1"/>
        <end position="180"/>
    </location>
</feature>
<feature type="compositionally biased region" description="Polar residues" evidence="3">
    <location>
        <begin position="94"/>
        <end position="106"/>
    </location>
</feature>
<dbReference type="Proteomes" id="UP001139493">
    <property type="component" value="Unassembled WGS sequence"/>
</dbReference>
<accession>A0A9X2JTT0</accession>
<evidence type="ECO:0000256" key="1">
    <source>
        <dbReference type="ARBA" id="ARBA00022737"/>
    </source>
</evidence>
<dbReference type="PANTHER" id="PTHR45641:SF19">
    <property type="entry name" value="NEPHROCYSTIN-3"/>
    <property type="match status" value="1"/>
</dbReference>
<organism evidence="4 5">
    <name type="scientific">Promicromonospora thailandica</name>
    <dbReference type="NCBI Taxonomy" id="765201"/>
    <lineage>
        <taxon>Bacteria</taxon>
        <taxon>Bacillati</taxon>
        <taxon>Actinomycetota</taxon>
        <taxon>Actinomycetes</taxon>
        <taxon>Micrococcales</taxon>
        <taxon>Promicromonosporaceae</taxon>
        <taxon>Promicromonospora</taxon>
    </lineage>
</organism>
<evidence type="ECO:0000313" key="5">
    <source>
        <dbReference type="Proteomes" id="UP001139493"/>
    </source>
</evidence>
<keyword evidence="5" id="KW-1185">Reference proteome</keyword>
<comment type="caution">
    <text evidence="4">The sequence shown here is derived from an EMBL/GenBank/DDBJ whole genome shotgun (WGS) entry which is preliminary data.</text>
</comment>
<protein>
    <submittedName>
        <fullName evidence="4">Tetratricopeptide repeat-containing protein</fullName>
    </submittedName>
</protein>
<dbReference type="AlphaFoldDB" id="A0A9X2JTT0"/>
<evidence type="ECO:0000256" key="3">
    <source>
        <dbReference type="SAM" id="MobiDB-lite"/>
    </source>
</evidence>
<feature type="compositionally biased region" description="Low complexity" evidence="3">
    <location>
        <begin position="107"/>
        <end position="124"/>
    </location>
</feature>
<dbReference type="EMBL" id="JAMTCS010000001">
    <property type="protein sequence ID" value="MCP2263296.1"/>
    <property type="molecule type" value="Genomic_DNA"/>
</dbReference>
<dbReference type="InterPro" id="IPR019734">
    <property type="entry name" value="TPR_rpt"/>
</dbReference>
<evidence type="ECO:0000256" key="2">
    <source>
        <dbReference type="ARBA" id="ARBA00022803"/>
    </source>
</evidence>
<dbReference type="PANTHER" id="PTHR45641">
    <property type="entry name" value="TETRATRICOPEPTIDE REPEAT PROTEIN (AFU_ORTHOLOGUE AFUA_6G03870)"/>
    <property type="match status" value="1"/>
</dbReference>
<dbReference type="InterPro" id="IPR011990">
    <property type="entry name" value="TPR-like_helical_dom_sf"/>
</dbReference>
<name>A0A9X2JTT0_9MICO</name>
<dbReference type="SMART" id="SM00028">
    <property type="entry name" value="TPR"/>
    <property type="match status" value="2"/>
</dbReference>
<dbReference type="Gene3D" id="1.25.40.10">
    <property type="entry name" value="Tetratricopeptide repeat domain"/>
    <property type="match status" value="2"/>
</dbReference>
<gene>
    <name evidence="4" type="ORF">APR03_000619</name>
</gene>
<reference evidence="4" key="1">
    <citation type="submission" date="2022-06" db="EMBL/GenBank/DDBJ databases">
        <title>Genomic Encyclopedia of Archaeal and Bacterial Type Strains, Phase II (KMG-II): from individual species to whole genera.</title>
        <authorList>
            <person name="Goeker M."/>
        </authorList>
    </citation>
    <scope>NUCLEOTIDE SEQUENCE</scope>
    <source>
        <strain evidence="4">DSM 26652</strain>
    </source>
</reference>
<keyword evidence="1" id="KW-0677">Repeat</keyword>
<feature type="compositionally biased region" description="Low complexity" evidence="3">
    <location>
        <begin position="1"/>
        <end position="15"/>
    </location>
</feature>
<dbReference type="Pfam" id="PF13374">
    <property type="entry name" value="TPR_10"/>
    <property type="match status" value="2"/>
</dbReference>